<keyword evidence="11" id="KW-1185">Reference proteome</keyword>
<evidence type="ECO:0000256" key="6">
    <source>
        <dbReference type="ARBA" id="ARBA00022490"/>
    </source>
</evidence>
<evidence type="ECO:0000256" key="2">
    <source>
        <dbReference type="ARBA" id="ARBA00004496"/>
    </source>
</evidence>
<feature type="compositionally biased region" description="Basic and acidic residues" evidence="9">
    <location>
        <begin position="51"/>
        <end position="62"/>
    </location>
</feature>
<gene>
    <name evidence="10" type="ORF">V6N11_040133</name>
</gene>
<organism evidence="10 11">
    <name type="scientific">Hibiscus sabdariffa</name>
    <name type="common">roselle</name>
    <dbReference type="NCBI Taxonomy" id="183260"/>
    <lineage>
        <taxon>Eukaryota</taxon>
        <taxon>Viridiplantae</taxon>
        <taxon>Streptophyta</taxon>
        <taxon>Embryophyta</taxon>
        <taxon>Tracheophyta</taxon>
        <taxon>Spermatophyta</taxon>
        <taxon>Magnoliopsida</taxon>
        <taxon>eudicotyledons</taxon>
        <taxon>Gunneridae</taxon>
        <taxon>Pentapetalae</taxon>
        <taxon>rosids</taxon>
        <taxon>malvids</taxon>
        <taxon>Malvales</taxon>
        <taxon>Malvaceae</taxon>
        <taxon>Malvoideae</taxon>
        <taxon>Hibiscus</taxon>
    </lineage>
</organism>
<feature type="region of interest" description="Disordered" evidence="9">
    <location>
        <begin position="41"/>
        <end position="62"/>
    </location>
</feature>
<evidence type="ECO:0000256" key="5">
    <source>
        <dbReference type="ARBA" id="ARBA00020265"/>
    </source>
</evidence>
<name>A0ABR2RGJ7_9ROSI</name>
<feature type="region of interest" description="Disordered" evidence="9">
    <location>
        <begin position="80"/>
        <end position="111"/>
    </location>
</feature>
<dbReference type="Gene3D" id="3.40.50.300">
    <property type="entry name" value="P-loop containing nucleotide triphosphate hydrolases"/>
    <property type="match status" value="1"/>
</dbReference>
<evidence type="ECO:0000256" key="4">
    <source>
        <dbReference type="ARBA" id="ARBA00007573"/>
    </source>
</evidence>
<evidence type="ECO:0000256" key="9">
    <source>
        <dbReference type="SAM" id="MobiDB-lite"/>
    </source>
</evidence>
<dbReference type="EMBL" id="JBBPBN010000022">
    <property type="protein sequence ID" value="KAK9012063.1"/>
    <property type="molecule type" value="Genomic_DNA"/>
</dbReference>
<accession>A0ABR2RGJ7</accession>
<evidence type="ECO:0000256" key="8">
    <source>
        <dbReference type="ARBA" id="ARBA00023242"/>
    </source>
</evidence>
<keyword evidence="7" id="KW-0819">tRNA processing</keyword>
<dbReference type="PANTHER" id="PTHR12896">
    <property type="entry name" value="PAX6 NEIGHBOR PROTEIN PAXNEB"/>
    <property type="match status" value="1"/>
</dbReference>
<feature type="compositionally biased region" description="Basic and acidic residues" evidence="9">
    <location>
        <begin position="84"/>
        <end position="93"/>
    </location>
</feature>
<protein>
    <recommendedName>
        <fullName evidence="5">Elongator complex protein 4</fullName>
    </recommendedName>
</protein>
<sequence>MVMEDAEAPHHMLLLSNFMAQGLVHGQPLLYASPARDPRGFWGTLPNPAASKDDKSRGPDTDQEKVLRIGWQYFGENHLNFDGQRGEENDDCGRSGSSLLGSPHGALFEGG</sequence>
<keyword evidence="6" id="KW-0963">Cytoplasm</keyword>
<dbReference type="Pfam" id="PF05625">
    <property type="entry name" value="PAXNEB"/>
    <property type="match status" value="1"/>
</dbReference>
<evidence type="ECO:0000313" key="11">
    <source>
        <dbReference type="Proteomes" id="UP001396334"/>
    </source>
</evidence>
<comment type="subcellular location">
    <subcellularLocation>
        <location evidence="2">Cytoplasm</location>
    </subcellularLocation>
    <subcellularLocation>
        <location evidence="1">Nucleus</location>
    </subcellularLocation>
</comment>
<dbReference type="Proteomes" id="UP001396334">
    <property type="component" value="Unassembled WGS sequence"/>
</dbReference>
<keyword evidence="8" id="KW-0539">Nucleus</keyword>
<comment type="caution">
    <text evidence="10">The sequence shown here is derived from an EMBL/GenBank/DDBJ whole genome shotgun (WGS) entry which is preliminary data.</text>
</comment>
<evidence type="ECO:0000256" key="1">
    <source>
        <dbReference type="ARBA" id="ARBA00004123"/>
    </source>
</evidence>
<proteinExistence type="inferred from homology"/>
<evidence type="ECO:0000256" key="3">
    <source>
        <dbReference type="ARBA" id="ARBA00005043"/>
    </source>
</evidence>
<evidence type="ECO:0000313" key="10">
    <source>
        <dbReference type="EMBL" id="KAK9012063.1"/>
    </source>
</evidence>
<reference evidence="10 11" key="1">
    <citation type="journal article" date="2024" name="G3 (Bethesda)">
        <title>Genome assembly of Hibiscus sabdariffa L. provides insights into metabolisms of medicinal natural products.</title>
        <authorList>
            <person name="Kim T."/>
        </authorList>
    </citation>
    <scope>NUCLEOTIDE SEQUENCE [LARGE SCALE GENOMIC DNA]</scope>
    <source>
        <strain evidence="10">TK-2024</strain>
        <tissue evidence="10">Old leaves</tissue>
    </source>
</reference>
<dbReference type="PANTHER" id="PTHR12896:SF1">
    <property type="entry name" value="ELONGATOR COMPLEX PROTEIN 4"/>
    <property type="match status" value="1"/>
</dbReference>
<comment type="similarity">
    <text evidence="4">Belongs to the ELP4 family.</text>
</comment>
<evidence type="ECO:0000256" key="7">
    <source>
        <dbReference type="ARBA" id="ARBA00022694"/>
    </source>
</evidence>
<dbReference type="InterPro" id="IPR027417">
    <property type="entry name" value="P-loop_NTPase"/>
</dbReference>
<dbReference type="InterPro" id="IPR008728">
    <property type="entry name" value="Elongator_complex_protein_4"/>
</dbReference>
<comment type="pathway">
    <text evidence="3">tRNA modification; 5-methoxycarbonylmethyl-2-thiouridine-tRNA biosynthesis.</text>
</comment>